<evidence type="ECO:0000313" key="1">
    <source>
        <dbReference type="EMBL" id="QNO47611.1"/>
    </source>
</evidence>
<reference evidence="1" key="1">
    <citation type="submission" date="2020-06" db="EMBL/GenBank/DDBJ databases">
        <title>Unique genomic features of the anaerobic methanotrophic archaea.</title>
        <authorList>
            <person name="Chadwick G.L."/>
            <person name="Skennerton C.T."/>
            <person name="Laso-Perez R."/>
            <person name="Leu A.O."/>
            <person name="Speth D.R."/>
            <person name="Yu H."/>
            <person name="Morgan-Lang C."/>
            <person name="Hatzenpichler R."/>
            <person name="Goudeau D."/>
            <person name="Malmstrom R."/>
            <person name="Brazelton W.J."/>
            <person name="Woyke T."/>
            <person name="Hallam S.J."/>
            <person name="Tyson G.W."/>
            <person name="Wegener G."/>
            <person name="Boetius A."/>
            <person name="Orphan V."/>
        </authorList>
    </citation>
    <scope>NUCLEOTIDE SEQUENCE</scope>
</reference>
<organism evidence="1">
    <name type="scientific">Candidatus Methanogaster sp. ANME-2c ERB4</name>
    <dbReference type="NCBI Taxonomy" id="2759911"/>
    <lineage>
        <taxon>Archaea</taxon>
        <taxon>Methanobacteriati</taxon>
        <taxon>Methanobacteriota</taxon>
        <taxon>Stenosarchaea group</taxon>
        <taxon>Methanomicrobia</taxon>
        <taxon>Methanosarcinales</taxon>
        <taxon>ANME-2 cluster</taxon>
        <taxon>Candidatus Methanogasteraceae</taxon>
        <taxon>Candidatus Methanogaster</taxon>
    </lineage>
</organism>
<sequence>MEFLAVKRICYYNRDLIFYIECSLFLDDLLNCLV</sequence>
<accession>A0A7G9YHX7</accession>
<gene>
    <name evidence="1" type="ORF">PGBELJNO_00009</name>
</gene>
<dbReference type="EMBL" id="MT631268">
    <property type="protein sequence ID" value="QNO47611.1"/>
    <property type="molecule type" value="Genomic_DNA"/>
</dbReference>
<proteinExistence type="predicted"/>
<protein>
    <submittedName>
        <fullName evidence="1">Uncharacterized protein</fullName>
    </submittedName>
</protein>
<dbReference type="AlphaFoldDB" id="A0A7G9YHX7"/>
<name>A0A7G9YHX7_9EURY</name>